<evidence type="ECO:0000313" key="3">
    <source>
        <dbReference type="EMBL" id="BAQ47731.1"/>
    </source>
</evidence>
<keyword evidence="2" id="KW-1133">Transmembrane helix</keyword>
<evidence type="ECO:0000313" key="4">
    <source>
        <dbReference type="Proteomes" id="UP000061432"/>
    </source>
</evidence>
<dbReference type="PATRIC" id="fig|270351.10.peg.4607"/>
<feature type="region of interest" description="Disordered" evidence="1">
    <location>
        <begin position="451"/>
        <end position="473"/>
    </location>
</feature>
<proteinExistence type="predicted"/>
<protein>
    <recommendedName>
        <fullName evidence="5">TIGR04222 domain-containing membrane protein</fullName>
    </recommendedName>
</protein>
<dbReference type="AlphaFoldDB" id="A0A0C6F4T5"/>
<dbReference type="OrthoDB" id="196672at2"/>
<feature type="transmembrane region" description="Helical" evidence="2">
    <location>
        <begin position="339"/>
        <end position="361"/>
    </location>
</feature>
<organism evidence="3 4">
    <name type="scientific">Methylobacterium aquaticum</name>
    <dbReference type="NCBI Taxonomy" id="270351"/>
    <lineage>
        <taxon>Bacteria</taxon>
        <taxon>Pseudomonadati</taxon>
        <taxon>Pseudomonadota</taxon>
        <taxon>Alphaproteobacteria</taxon>
        <taxon>Hyphomicrobiales</taxon>
        <taxon>Methylobacteriaceae</taxon>
        <taxon>Methylobacterium</taxon>
    </lineage>
</organism>
<dbReference type="RefSeq" id="WP_060848614.1">
    <property type="nucleotide sequence ID" value="NZ_AP014704.1"/>
</dbReference>
<evidence type="ECO:0008006" key="5">
    <source>
        <dbReference type="Google" id="ProtNLM"/>
    </source>
</evidence>
<dbReference type="Proteomes" id="UP000061432">
    <property type="component" value="Chromosome"/>
</dbReference>
<feature type="transmembrane region" description="Helical" evidence="2">
    <location>
        <begin position="209"/>
        <end position="227"/>
    </location>
</feature>
<gene>
    <name evidence="3" type="ORF">Maq22A_c23960</name>
</gene>
<dbReference type="InterPro" id="IPR026467">
    <property type="entry name" value="Ser/Gly_Cys_C_dom"/>
</dbReference>
<dbReference type="NCBIfam" id="TIGR04222">
    <property type="entry name" value="near_uncomplex"/>
    <property type="match status" value="1"/>
</dbReference>
<sequence>MPCILPATWSDAEGALWARIRAHPFEHPDRALDFTRRLARDRDWSLAFARAAVEAYRRFCFLACNGREPVTPSEEVDEVWHLHLTYSRDYWEVWCGTVLRTALHHEPTSGGPMEQARYARQYAATLARHEAYFGSPDPALWPGAGERFGRRPRYRTVDTRRSLVIPRSILRLPRLGRVLLPGLAGTLLLAPRPALALPLNPLDWPGPPFLWLDGTLTAGALLVGIVARARCRQTVRSAPDADLGLPDLAYLAGGPDRVADVTALALHTSGAGRIDPPRGIWIDARGIALPPDLVPFRPPDGLTTRGQLMRRLTAPTERLAERLAARGLCPSAEQRRRTLVVSLGAVALVLALGLAKVAWVAGTGRPVGYLVGLMIATVVAATFLHIRPITCTTAGARALERHRARHARSARAPLRHEIPFAFALGGAAALAGTELASLRRFFVTDSGGGDGSGGDGGGSGGGGCGGCGGGGGD</sequence>
<reference evidence="3 4" key="1">
    <citation type="journal article" date="2015" name="Genome Announc.">
        <title>Complete Genome Sequence of Methylobacterium aquaticum Strain 22A, Isolated from Racomitrium japonicum Moss.</title>
        <authorList>
            <person name="Tani A."/>
            <person name="Ogura Y."/>
            <person name="Hayashi T."/>
            <person name="Kimbara K."/>
        </authorList>
    </citation>
    <scope>NUCLEOTIDE SEQUENCE [LARGE SCALE GENOMIC DNA]</scope>
    <source>
        <strain evidence="3 4">MA-22A</strain>
    </source>
</reference>
<dbReference type="KEGG" id="maqu:Maq22A_c23960"/>
<reference evidence="4" key="2">
    <citation type="submission" date="2015-01" db="EMBL/GenBank/DDBJ databases">
        <title>Complete genome sequence of Methylobacterium aquaticum strain 22A.</title>
        <authorList>
            <person name="Tani A."/>
            <person name="Ogura Y."/>
            <person name="Hayashi T."/>
        </authorList>
    </citation>
    <scope>NUCLEOTIDE SEQUENCE [LARGE SCALE GENOMIC DNA]</scope>
    <source>
        <strain evidence="4">MA-22A</strain>
    </source>
</reference>
<feature type="transmembrane region" description="Helical" evidence="2">
    <location>
        <begin position="367"/>
        <end position="386"/>
    </location>
</feature>
<name>A0A0C6F4T5_9HYPH</name>
<evidence type="ECO:0000256" key="2">
    <source>
        <dbReference type="SAM" id="Phobius"/>
    </source>
</evidence>
<evidence type="ECO:0000256" key="1">
    <source>
        <dbReference type="SAM" id="MobiDB-lite"/>
    </source>
</evidence>
<accession>A0A0C6F4T5</accession>
<keyword evidence="2" id="KW-0812">Transmembrane</keyword>
<keyword evidence="2" id="KW-0472">Membrane</keyword>
<dbReference type="EMBL" id="AP014704">
    <property type="protein sequence ID" value="BAQ47731.1"/>
    <property type="molecule type" value="Genomic_DNA"/>
</dbReference>